<name>A0A2K1JE90_PHYPA</name>
<dbReference type="Gramene" id="Pp3c15_23320V3.2">
    <property type="protein sequence ID" value="PAC:32927851.CDS.1"/>
    <property type="gene ID" value="Pp3c15_23320"/>
</dbReference>
<dbReference type="EnsemblPlants" id="Pp3c15_23320V3.2">
    <property type="protein sequence ID" value="PAC:32927851.CDS.1"/>
    <property type="gene ID" value="Pp3c15_23320"/>
</dbReference>
<dbReference type="EMBL" id="ABEU02000015">
    <property type="protein sequence ID" value="PNR39853.1"/>
    <property type="molecule type" value="Genomic_DNA"/>
</dbReference>
<protein>
    <submittedName>
        <fullName evidence="1 2">Uncharacterized protein</fullName>
    </submittedName>
</protein>
<evidence type="ECO:0000313" key="3">
    <source>
        <dbReference type="Proteomes" id="UP000006727"/>
    </source>
</evidence>
<keyword evidence="3" id="KW-1185">Reference proteome</keyword>
<evidence type="ECO:0000313" key="1">
    <source>
        <dbReference type="EMBL" id="PNR39853.1"/>
    </source>
</evidence>
<dbReference type="AlphaFoldDB" id="A0A2K1JE90"/>
<dbReference type="Gramene" id="Pp3c15_23320V3.1">
    <property type="protein sequence ID" value="PAC:32927850.CDS.1"/>
    <property type="gene ID" value="Pp3c15_23320"/>
</dbReference>
<reference evidence="2" key="3">
    <citation type="submission" date="2020-12" db="UniProtKB">
        <authorList>
            <consortium name="EnsemblPlants"/>
        </authorList>
    </citation>
    <scope>IDENTIFICATION</scope>
</reference>
<dbReference type="EnsemblPlants" id="Pp3c15_23320V3.1">
    <property type="protein sequence ID" value="PAC:32927850.CDS.1"/>
    <property type="gene ID" value="Pp3c15_23320"/>
</dbReference>
<dbReference type="InParanoid" id="A0A2K1JE90"/>
<reference evidence="1 3" key="2">
    <citation type="journal article" date="2018" name="Plant J.">
        <title>The Physcomitrella patens chromosome-scale assembly reveals moss genome structure and evolution.</title>
        <authorList>
            <person name="Lang D."/>
            <person name="Ullrich K.K."/>
            <person name="Murat F."/>
            <person name="Fuchs J."/>
            <person name="Jenkins J."/>
            <person name="Haas F.B."/>
            <person name="Piednoel M."/>
            <person name="Gundlach H."/>
            <person name="Van Bel M."/>
            <person name="Meyberg R."/>
            <person name="Vives C."/>
            <person name="Morata J."/>
            <person name="Symeonidi A."/>
            <person name="Hiss M."/>
            <person name="Muchero W."/>
            <person name="Kamisugi Y."/>
            <person name="Saleh O."/>
            <person name="Blanc G."/>
            <person name="Decker E.L."/>
            <person name="van Gessel N."/>
            <person name="Grimwood J."/>
            <person name="Hayes R.D."/>
            <person name="Graham S.W."/>
            <person name="Gunter L.E."/>
            <person name="McDaniel S.F."/>
            <person name="Hoernstein S.N.W."/>
            <person name="Larsson A."/>
            <person name="Li F.W."/>
            <person name="Perroud P.F."/>
            <person name="Phillips J."/>
            <person name="Ranjan P."/>
            <person name="Rokshar D.S."/>
            <person name="Rothfels C.J."/>
            <person name="Schneider L."/>
            <person name="Shu S."/>
            <person name="Stevenson D.W."/>
            <person name="Thummler F."/>
            <person name="Tillich M."/>
            <person name="Villarreal Aguilar J.C."/>
            <person name="Widiez T."/>
            <person name="Wong G.K."/>
            <person name="Wymore A."/>
            <person name="Zhang Y."/>
            <person name="Zimmer A.D."/>
            <person name="Quatrano R.S."/>
            <person name="Mayer K.F.X."/>
            <person name="Goodstein D."/>
            <person name="Casacuberta J.M."/>
            <person name="Vandepoele K."/>
            <person name="Reski R."/>
            <person name="Cuming A.C."/>
            <person name="Tuskan G.A."/>
            <person name="Maumus F."/>
            <person name="Salse J."/>
            <person name="Schmutz J."/>
            <person name="Rensing S.A."/>
        </authorList>
    </citation>
    <scope>NUCLEOTIDE SEQUENCE [LARGE SCALE GENOMIC DNA]</scope>
    <source>
        <strain evidence="2 3">cv. Gransden 2004</strain>
    </source>
</reference>
<evidence type="ECO:0000313" key="2">
    <source>
        <dbReference type="EnsemblPlants" id="PAC:32927850.CDS.1"/>
    </source>
</evidence>
<reference evidence="1 3" key="1">
    <citation type="journal article" date="2008" name="Science">
        <title>The Physcomitrella genome reveals evolutionary insights into the conquest of land by plants.</title>
        <authorList>
            <person name="Rensing S."/>
            <person name="Lang D."/>
            <person name="Zimmer A."/>
            <person name="Terry A."/>
            <person name="Salamov A."/>
            <person name="Shapiro H."/>
            <person name="Nishiyama T."/>
            <person name="Perroud P.-F."/>
            <person name="Lindquist E."/>
            <person name="Kamisugi Y."/>
            <person name="Tanahashi T."/>
            <person name="Sakakibara K."/>
            <person name="Fujita T."/>
            <person name="Oishi K."/>
            <person name="Shin-I T."/>
            <person name="Kuroki Y."/>
            <person name="Toyoda A."/>
            <person name="Suzuki Y."/>
            <person name="Hashimoto A."/>
            <person name="Yamaguchi K."/>
            <person name="Sugano A."/>
            <person name="Kohara Y."/>
            <person name="Fujiyama A."/>
            <person name="Anterola A."/>
            <person name="Aoki S."/>
            <person name="Ashton N."/>
            <person name="Barbazuk W.B."/>
            <person name="Barker E."/>
            <person name="Bennetzen J."/>
            <person name="Bezanilla M."/>
            <person name="Blankenship R."/>
            <person name="Cho S.H."/>
            <person name="Dutcher S."/>
            <person name="Estelle M."/>
            <person name="Fawcett J.A."/>
            <person name="Gundlach H."/>
            <person name="Hanada K."/>
            <person name="Heyl A."/>
            <person name="Hicks K.A."/>
            <person name="Hugh J."/>
            <person name="Lohr M."/>
            <person name="Mayer K."/>
            <person name="Melkozernov A."/>
            <person name="Murata T."/>
            <person name="Nelson D."/>
            <person name="Pils B."/>
            <person name="Prigge M."/>
            <person name="Reiss B."/>
            <person name="Renner T."/>
            <person name="Rombauts S."/>
            <person name="Rushton P."/>
            <person name="Sanderfoot A."/>
            <person name="Schween G."/>
            <person name="Shiu S.-H."/>
            <person name="Stueber K."/>
            <person name="Theodoulou F.L."/>
            <person name="Tu H."/>
            <person name="Van de Peer Y."/>
            <person name="Verrier P.J."/>
            <person name="Waters E."/>
            <person name="Wood A."/>
            <person name="Yang L."/>
            <person name="Cove D."/>
            <person name="Cuming A."/>
            <person name="Hasebe M."/>
            <person name="Lucas S."/>
            <person name="Mishler D.B."/>
            <person name="Reski R."/>
            <person name="Grigoriev I."/>
            <person name="Quatrano R.S."/>
            <person name="Boore J.L."/>
        </authorList>
    </citation>
    <scope>NUCLEOTIDE SEQUENCE [LARGE SCALE GENOMIC DNA]</scope>
    <source>
        <strain evidence="2 3">cv. Gransden 2004</strain>
    </source>
</reference>
<dbReference type="Proteomes" id="UP000006727">
    <property type="component" value="Chromosome 15"/>
</dbReference>
<gene>
    <name evidence="1" type="ORF">PHYPA_020133</name>
</gene>
<proteinExistence type="predicted"/>
<accession>A0A2K1JE90</accession>
<organism evidence="1">
    <name type="scientific">Physcomitrium patens</name>
    <name type="common">Spreading-leaved earth moss</name>
    <name type="synonym">Physcomitrella patens</name>
    <dbReference type="NCBI Taxonomy" id="3218"/>
    <lineage>
        <taxon>Eukaryota</taxon>
        <taxon>Viridiplantae</taxon>
        <taxon>Streptophyta</taxon>
        <taxon>Embryophyta</taxon>
        <taxon>Bryophyta</taxon>
        <taxon>Bryophytina</taxon>
        <taxon>Bryopsida</taxon>
        <taxon>Funariidae</taxon>
        <taxon>Funariales</taxon>
        <taxon>Funariaceae</taxon>
        <taxon>Physcomitrium</taxon>
    </lineage>
</organism>
<sequence>MTTVKPGYIVCYNIDHNPLQLPIMNTLLSLSLSLSLSSSPLLAFNFKNP</sequence>